<comment type="caution">
    <text evidence="1">The sequence shown here is derived from an EMBL/GenBank/DDBJ whole genome shotgun (WGS) entry which is preliminary data.</text>
</comment>
<evidence type="ECO:0000313" key="1">
    <source>
        <dbReference type="EMBL" id="EQA35232.1"/>
    </source>
</evidence>
<protein>
    <submittedName>
        <fullName evidence="1">Uncharacterized protein</fullName>
    </submittedName>
</protein>
<accession>V6H8T1</accession>
<reference evidence="1 2" key="1">
    <citation type="submission" date="2013-05" db="EMBL/GenBank/DDBJ databases">
        <authorList>
            <person name="Harkins D.M."/>
            <person name="Durkin A.S."/>
            <person name="Brinkac L.M."/>
            <person name="Haft D.H."/>
            <person name="Selengut J.D."/>
            <person name="Sanka R."/>
            <person name="DePew J."/>
            <person name="Purushe J."/>
            <person name="Hartskeerl R.A."/>
            <person name="Ahmed A."/>
            <person name="van der Linden H."/>
            <person name="Goris M.G.A."/>
            <person name="Vinetz J.M."/>
            <person name="Sutton G.G."/>
            <person name="Nierman W.C."/>
            <person name="Fouts D.E."/>
        </authorList>
    </citation>
    <scope>NUCLEOTIDE SEQUENCE [LARGE SCALE GENOMIC DNA]</scope>
    <source>
        <strain evidence="1 2">10</strain>
    </source>
</reference>
<name>V6H8T1_9LEPT</name>
<proteinExistence type="predicted"/>
<evidence type="ECO:0000313" key="2">
    <source>
        <dbReference type="Proteomes" id="UP000018719"/>
    </source>
</evidence>
<organism evidence="1 2">
    <name type="scientific">Leptospira inadai serovar Lyme str. 10</name>
    <dbReference type="NCBI Taxonomy" id="1049790"/>
    <lineage>
        <taxon>Bacteria</taxon>
        <taxon>Pseudomonadati</taxon>
        <taxon>Spirochaetota</taxon>
        <taxon>Spirochaetia</taxon>
        <taxon>Leptospirales</taxon>
        <taxon>Leptospiraceae</taxon>
        <taxon>Leptospira</taxon>
    </lineage>
</organism>
<dbReference type="Proteomes" id="UP000018719">
    <property type="component" value="Unassembled WGS sequence"/>
</dbReference>
<sequence length="41" mass="5205">MESRFLLSFFILNGRERDRKFYRSRLRFKMTTAYLKFSNDY</sequence>
<dbReference type="AlphaFoldDB" id="V6H8T1"/>
<gene>
    <name evidence="1" type="ORF">LEP1GSC047_1729</name>
</gene>
<dbReference type="EMBL" id="AHMM02000025">
    <property type="protein sequence ID" value="EQA35232.1"/>
    <property type="molecule type" value="Genomic_DNA"/>
</dbReference>